<organism evidence="3 4">
    <name type="scientific">Zhongshania aliphaticivorans</name>
    <dbReference type="NCBI Taxonomy" id="1470434"/>
    <lineage>
        <taxon>Bacteria</taxon>
        <taxon>Pseudomonadati</taxon>
        <taxon>Pseudomonadota</taxon>
        <taxon>Gammaproteobacteria</taxon>
        <taxon>Cellvibrionales</taxon>
        <taxon>Spongiibacteraceae</taxon>
        <taxon>Zhongshania</taxon>
    </lineage>
</organism>
<proteinExistence type="predicted"/>
<dbReference type="NCBIfam" id="TIGR02722">
    <property type="entry name" value="lp"/>
    <property type="match status" value="1"/>
</dbReference>
<keyword evidence="2" id="KW-0732">Signal</keyword>
<dbReference type="EMBL" id="CP014544">
    <property type="protein sequence ID" value="AMO70094.1"/>
    <property type="molecule type" value="Genomic_DNA"/>
</dbReference>
<feature type="signal peptide" evidence="2">
    <location>
        <begin position="1"/>
        <end position="18"/>
    </location>
</feature>
<name>A0A127MA23_9GAMM</name>
<gene>
    <name evidence="3" type="ORF">AZF00_18075</name>
</gene>
<dbReference type="InterPro" id="IPR014094">
    <property type="entry name" value="LpoB"/>
</dbReference>
<protein>
    <recommendedName>
        <fullName evidence="1">Penicillin-binding protein activator LpoB</fullName>
    </recommendedName>
</protein>
<reference evidence="3 4" key="1">
    <citation type="submission" date="2015-12" db="EMBL/GenBank/DDBJ databases">
        <authorList>
            <person name="Shamseldin A."/>
            <person name="Moawad H."/>
            <person name="Abd El-Rahim W.M."/>
            <person name="Sadowsky M.J."/>
        </authorList>
    </citation>
    <scope>NUCLEOTIDE SEQUENCE [LARGE SCALE GENOMIC DNA]</scope>
    <source>
        <strain evidence="3 4">SM2</strain>
    </source>
</reference>
<dbReference type="KEGG" id="zal:AZF00_18075"/>
<dbReference type="RefSeq" id="WP_062384612.1">
    <property type="nucleotide sequence ID" value="NZ_CP014544.1"/>
</dbReference>
<dbReference type="PROSITE" id="PS51257">
    <property type="entry name" value="PROKAR_LIPOPROTEIN"/>
    <property type="match status" value="1"/>
</dbReference>
<evidence type="ECO:0000256" key="1">
    <source>
        <dbReference type="NCBIfam" id="TIGR02722"/>
    </source>
</evidence>
<sequence length="200" mass="21667">MKKLFAACAMALVLTGCASGVKIVDTNNDTADSVMGLEYRDFEKAAGEAVQSMIASGAVSKPGGGRYILAIGRMINDTMQRIDTDQLVKKIRIELLNSGKVVVTTAVAFNGPEDEMSYVARELRGNSEFDQKGIAAKGQLQAPDLSLTGKILQRNHSMGRNKTQVEYFFQLSLTEIKSGLAIWEGETPIVKRGSSKSVSW</sequence>
<dbReference type="AlphaFoldDB" id="A0A127MA23"/>
<evidence type="ECO:0000256" key="2">
    <source>
        <dbReference type="SAM" id="SignalP"/>
    </source>
</evidence>
<evidence type="ECO:0000313" key="3">
    <source>
        <dbReference type="EMBL" id="AMO70094.1"/>
    </source>
</evidence>
<feature type="chain" id="PRO_5007275200" description="Penicillin-binding protein activator LpoB" evidence="2">
    <location>
        <begin position="19"/>
        <end position="200"/>
    </location>
</feature>
<dbReference type="Gene3D" id="3.40.50.10610">
    <property type="entry name" value="ABC-type transport auxiliary lipoprotein component"/>
    <property type="match status" value="1"/>
</dbReference>
<accession>A0A127MA23</accession>
<evidence type="ECO:0000313" key="4">
    <source>
        <dbReference type="Proteomes" id="UP000074119"/>
    </source>
</evidence>
<dbReference type="Proteomes" id="UP000074119">
    <property type="component" value="Chromosome"/>
</dbReference>
<dbReference type="Pfam" id="PF13036">
    <property type="entry name" value="LpoB"/>
    <property type="match status" value="1"/>
</dbReference>
<dbReference type="STRING" id="1470434.AZF00_18075"/>